<feature type="region of interest" description="Disordered" evidence="1">
    <location>
        <begin position="410"/>
        <end position="439"/>
    </location>
</feature>
<feature type="compositionally biased region" description="Polar residues" evidence="1">
    <location>
        <begin position="410"/>
        <end position="420"/>
    </location>
</feature>
<feature type="compositionally biased region" description="Basic and acidic residues" evidence="1">
    <location>
        <begin position="71"/>
        <end position="83"/>
    </location>
</feature>
<sequence>MSGGGGGSRVPIPDNVRKTIKDIREITGKQHSDDDIYAVLKEFSMDPNETAQRLLYIDTFHVVQNRKNRKKEALGSRDSESSRPKQGGQGRGARGGRGNYSSNFSDGGGGRNTAVRRENGVHHISERGPGPSSQPVPLKTKNTAASQATRETTVVHNGAGNQSNGSSSHGPSLQLSVSSVISVPNGNLSIDLSKQEDAQPQTAVAANSTLTPIFSSVTRVEQGKSTSNSDQRLSSASVSSVYPSSLDPVLAPSLSRNPGVVGAIRREVGSQQIGDGLNHVKGSKLVSIEVGDLVAPTEKASSGSVNSIHKRKTTNKSNEGEKSQLAENLKSFSTTVYNGSLTISSSSASQPPEVKVTMSEISTSEACTQSSAELKQHVSFPNHFQVSDALKSGLTFGSFDSNFVQRGRSISGTGDENSSMPVLESSFGSDGSTASSNQSLLSNAQGEHLIHPRSPPYESEETPHPEENAIASAESKDDDQPKQESLLAPEGPPIPAVQNAQNYGLNFMSAMLGTQHVQFEGAEPQSQETSRLSNFVTGNPPALSSPSSTPPLQSSIPLSPQSLSLFRPPYPPTNFIPYGHYYPPFYLSPHQYLSHNGFPQQPSAGNMYLPTVATAGGLKFPLQQYKPGSNGGSFISPSVGYAPSATLSSGSSTGNEDLAASQLKENHIYTTGPLSEGAVWITAPGQDISSLHVNSMYTLPPQGQHLAFQSVQAGQGAFAGVYQPGQTVASPSSFLQHSQAMVGAVENVGLPSGPYQQSQHAQINNWNTNY</sequence>
<reference evidence="3" key="1">
    <citation type="journal article" date="2023" name="Science">
        <title>Elucidation of the pathway for biosynthesis of saponin adjuvants from the soapbark tree.</title>
        <authorList>
            <person name="Reed J."/>
            <person name="Orme A."/>
            <person name="El-Demerdash A."/>
            <person name="Owen C."/>
            <person name="Martin L.B.B."/>
            <person name="Misra R.C."/>
            <person name="Kikuchi S."/>
            <person name="Rejzek M."/>
            <person name="Martin A.C."/>
            <person name="Harkess A."/>
            <person name="Leebens-Mack J."/>
            <person name="Louveau T."/>
            <person name="Stephenson M.J."/>
            <person name="Osbourn A."/>
        </authorList>
    </citation>
    <scope>NUCLEOTIDE SEQUENCE</scope>
    <source>
        <strain evidence="3">S10</strain>
    </source>
</reference>
<comment type="caution">
    <text evidence="3">The sequence shown here is derived from an EMBL/GenBank/DDBJ whole genome shotgun (WGS) entry which is preliminary data.</text>
</comment>
<feature type="compositionally biased region" description="Polar residues" evidence="1">
    <location>
        <begin position="524"/>
        <end position="537"/>
    </location>
</feature>
<feature type="compositionally biased region" description="Basic and acidic residues" evidence="1">
    <location>
        <begin position="115"/>
        <end position="126"/>
    </location>
</feature>
<feature type="compositionally biased region" description="Low complexity" evidence="1">
    <location>
        <begin position="540"/>
        <end position="555"/>
    </location>
</feature>
<dbReference type="InterPro" id="IPR009719">
    <property type="entry name" value="GIP1_N"/>
</dbReference>
<dbReference type="PANTHER" id="PTHR46775:SF2">
    <property type="entry name" value="GBF-INTERACTING PROTEIN 1-LIKE"/>
    <property type="match status" value="1"/>
</dbReference>
<feature type="region of interest" description="Disordered" evidence="1">
    <location>
        <begin position="520"/>
        <end position="555"/>
    </location>
</feature>
<dbReference type="SUPFAM" id="SSF46934">
    <property type="entry name" value="UBA-like"/>
    <property type="match status" value="1"/>
</dbReference>
<dbReference type="GO" id="GO:0005634">
    <property type="term" value="C:nucleus"/>
    <property type="evidence" value="ECO:0007669"/>
    <property type="project" value="TreeGrafter"/>
</dbReference>
<dbReference type="AlphaFoldDB" id="A0AAD7PPN5"/>
<feature type="compositionally biased region" description="Low complexity" evidence="1">
    <location>
        <begin position="425"/>
        <end position="436"/>
    </location>
</feature>
<dbReference type="InterPro" id="IPR044277">
    <property type="entry name" value="GIP1"/>
</dbReference>
<organism evidence="3 4">
    <name type="scientific">Quillaja saponaria</name>
    <name type="common">Soap bark tree</name>
    <dbReference type="NCBI Taxonomy" id="32244"/>
    <lineage>
        <taxon>Eukaryota</taxon>
        <taxon>Viridiplantae</taxon>
        <taxon>Streptophyta</taxon>
        <taxon>Embryophyta</taxon>
        <taxon>Tracheophyta</taxon>
        <taxon>Spermatophyta</taxon>
        <taxon>Magnoliopsida</taxon>
        <taxon>eudicotyledons</taxon>
        <taxon>Gunneridae</taxon>
        <taxon>Pentapetalae</taxon>
        <taxon>rosids</taxon>
        <taxon>fabids</taxon>
        <taxon>Fabales</taxon>
        <taxon>Quillajaceae</taxon>
        <taxon>Quillaja</taxon>
    </lineage>
</organism>
<feature type="compositionally biased region" description="Polar residues" evidence="1">
    <location>
        <begin position="131"/>
        <end position="155"/>
    </location>
</feature>
<evidence type="ECO:0000313" key="3">
    <source>
        <dbReference type="EMBL" id="KAJ7963581.1"/>
    </source>
</evidence>
<feature type="region of interest" description="Disordered" evidence="1">
    <location>
        <begin position="472"/>
        <end position="498"/>
    </location>
</feature>
<dbReference type="GO" id="GO:0051082">
    <property type="term" value="F:unfolded protein binding"/>
    <property type="evidence" value="ECO:0007669"/>
    <property type="project" value="TreeGrafter"/>
</dbReference>
<dbReference type="Pfam" id="PF06972">
    <property type="entry name" value="GIP1_N"/>
    <property type="match status" value="1"/>
</dbReference>
<dbReference type="Proteomes" id="UP001163823">
    <property type="component" value="Chromosome 6"/>
</dbReference>
<keyword evidence="4" id="KW-1185">Reference proteome</keyword>
<dbReference type="PANTHER" id="PTHR46775">
    <property type="entry name" value="FLOCCULATION PROTEIN (DUF1296)"/>
    <property type="match status" value="1"/>
</dbReference>
<name>A0AAD7PPN5_QUISA</name>
<evidence type="ECO:0000259" key="2">
    <source>
        <dbReference type="Pfam" id="PF06972"/>
    </source>
</evidence>
<feature type="region of interest" description="Disordered" evidence="1">
    <location>
        <begin position="298"/>
        <end position="323"/>
    </location>
</feature>
<feature type="region of interest" description="Disordered" evidence="1">
    <location>
        <begin position="62"/>
        <end position="173"/>
    </location>
</feature>
<accession>A0AAD7PPN5</accession>
<dbReference type="InterPro" id="IPR009060">
    <property type="entry name" value="UBA-like_sf"/>
</dbReference>
<evidence type="ECO:0000256" key="1">
    <source>
        <dbReference type="SAM" id="MobiDB-lite"/>
    </source>
</evidence>
<feature type="compositionally biased region" description="Gly residues" evidence="1">
    <location>
        <begin position="87"/>
        <end position="98"/>
    </location>
</feature>
<gene>
    <name evidence="3" type="ORF">O6P43_013519</name>
</gene>
<protein>
    <submittedName>
        <fullName evidence="3">GBF-interacting protein 1</fullName>
    </submittedName>
</protein>
<feature type="domain" description="GBF-interacting protein 1 N-terminal" evidence="2">
    <location>
        <begin position="12"/>
        <end position="72"/>
    </location>
</feature>
<proteinExistence type="predicted"/>
<feature type="compositionally biased region" description="Low complexity" evidence="1">
    <location>
        <begin position="157"/>
        <end position="173"/>
    </location>
</feature>
<dbReference type="EMBL" id="JARAOO010000006">
    <property type="protein sequence ID" value="KAJ7963581.1"/>
    <property type="molecule type" value="Genomic_DNA"/>
</dbReference>
<evidence type="ECO:0000313" key="4">
    <source>
        <dbReference type="Proteomes" id="UP001163823"/>
    </source>
</evidence>